<feature type="domain" description="AB hydrolase-1" evidence="2">
    <location>
        <begin position="173"/>
        <end position="272"/>
    </location>
</feature>
<organism evidence="3 4">
    <name type="scientific">Sorangium cellulosum</name>
    <name type="common">Polyangium cellulosum</name>
    <dbReference type="NCBI Taxonomy" id="56"/>
    <lineage>
        <taxon>Bacteria</taxon>
        <taxon>Pseudomonadati</taxon>
        <taxon>Myxococcota</taxon>
        <taxon>Polyangia</taxon>
        <taxon>Polyangiales</taxon>
        <taxon>Polyangiaceae</taxon>
        <taxon>Sorangium</taxon>
    </lineage>
</organism>
<evidence type="ECO:0000313" key="4">
    <source>
        <dbReference type="Proteomes" id="UP000295497"/>
    </source>
</evidence>
<dbReference type="Proteomes" id="UP000295497">
    <property type="component" value="Chromosome"/>
</dbReference>
<proteinExistence type="predicted"/>
<reference evidence="3 4" key="1">
    <citation type="submission" date="2015-09" db="EMBL/GenBank/DDBJ databases">
        <title>Sorangium comparison.</title>
        <authorList>
            <person name="Zaburannyi N."/>
            <person name="Bunk B."/>
            <person name="Overmann J."/>
            <person name="Mueller R."/>
        </authorList>
    </citation>
    <scope>NUCLEOTIDE SEQUENCE [LARGE SCALE GENOMIC DNA]</scope>
    <source>
        <strain evidence="3 4">So ce836</strain>
    </source>
</reference>
<dbReference type="EMBL" id="CP012672">
    <property type="protein sequence ID" value="AUX34632.1"/>
    <property type="molecule type" value="Genomic_DNA"/>
</dbReference>
<dbReference type="InterPro" id="IPR000073">
    <property type="entry name" value="AB_hydrolase_1"/>
</dbReference>
<keyword evidence="3" id="KW-0378">Hydrolase</keyword>
<evidence type="ECO:0000313" key="3">
    <source>
        <dbReference type="EMBL" id="AUX34632.1"/>
    </source>
</evidence>
<gene>
    <name evidence="3" type="ORF">SOCE836_068080</name>
</gene>
<accession>A0A4V0NGW9</accession>
<protein>
    <submittedName>
        <fullName evidence="3">Alpha/beta hydrolase</fullName>
    </submittedName>
</protein>
<name>A0A4V0NGW9_SORCE</name>
<evidence type="ECO:0000256" key="1">
    <source>
        <dbReference type="SAM" id="MobiDB-lite"/>
    </source>
</evidence>
<sequence>MPLLPTVNGSDRRALAGDDEEPQASARAAVRRLAASMSSVAPLVNALDAPVRVAVSGPGAPAGAGLTLGELGDEIQALLDRLADGATARRIVLHRDAAPLSAFELIVSDRLALASMLELPPDVLRALRMVVDDVALGTRAHGVEGALEHRELQSWDGSRLRVYADGSSDRKAVVLVQACGMPIGLCEPWMRRLAQEFRVITWESRGLFGAMGTADEFDARAHDVSAQARDMLAVMDHFGVERAHATALCGGAVIALAAAATAPERISSLSLWHGDYELGEDAPKTQHQRDVQTLMTMAGRGRAKAAGLQKMFKRPSVLAQIRADMAHHVMYPYASGELLYRYGRLNGAIMDHDCRSLLDRVGQPALVATSHDDHTAHPDGSRYVAGKLRRAELYMGEHGDHLSLFEAESRLGDLAAAFIAREAN</sequence>
<dbReference type="Pfam" id="PF00561">
    <property type="entry name" value="Abhydrolase_1"/>
    <property type="match status" value="1"/>
</dbReference>
<dbReference type="PANTHER" id="PTHR43433">
    <property type="entry name" value="HYDROLASE, ALPHA/BETA FOLD FAMILY PROTEIN"/>
    <property type="match status" value="1"/>
</dbReference>
<dbReference type="GO" id="GO:0016787">
    <property type="term" value="F:hydrolase activity"/>
    <property type="evidence" value="ECO:0007669"/>
    <property type="project" value="UniProtKB-KW"/>
</dbReference>
<evidence type="ECO:0000259" key="2">
    <source>
        <dbReference type="Pfam" id="PF00561"/>
    </source>
</evidence>
<dbReference type="InterPro" id="IPR050471">
    <property type="entry name" value="AB_hydrolase"/>
</dbReference>
<dbReference type="PANTHER" id="PTHR43433:SF10">
    <property type="entry name" value="AB HYDROLASE-1 DOMAIN-CONTAINING PROTEIN"/>
    <property type="match status" value="1"/>
</dbReference>
<feature type="region of interest" description="Disordered" evidence="1">
    <location>
        <begin position="1"/>
        <end position="22"/>
    </location>
</feature>
<dbReference type="AlphaFoldDB" id="A0A4V0NGW9"/>
<dbReference type="InterPro" id="IPR029058">
    <property type="entry name" value="AB_hydrolase_fold"/>
</dbReference>
<dbReference type="RefSeq" id="WP_237244257.1">
    <property type="nucleotide sequence ID" value="NZ_CP012672.1"/>
</dbReference>
<dbReference type="SUPFAM" id="SSF53474">
    <property type="entry name" value="alpha/beta-Hydrolases"/>
    <property type="match status" value="1"/>
</dbReference>
<dbReference type="Gene3D" id="3.40.50.1820">
    <property type="entry name" value="alpha/beta hydrolase"/>
    <property type="match status" value="1"/>
</dbReference>